<dbReference type="SUPFAM" id="SSF102110">
    <property type="entry name" value="(2r)-phospho-3-sulfolactate synthase ComA"/>
    <property type="match status" value="1"/>
</dbReference>
<reference evidence="3 4" key="1">
    <citation type="submission" date="2018-08" db="EMBL/GenBank/DDBJ databases">
        <title>Sequencing the genomes of 1000 actinobacteria strains.</title>
        <authorList>
            <person name="Klenk H.-P."/>
        </authorList>
    </citation>
    <scope>NUCLEOTIDE SEQUENCE [LARGE SCALE GENOMIC DNA]</scope>
    <source>
        <strain evidence="3 4">DSM 22891</strain>
    </source>
</reference>
<feature type="region of interest" description="Disordered" evidence="2">
    <location>
        <begin position="1"/>
        <end position="23"/>
    </location>
</feature>
<dbReference type="RefSeq" id="WP_115850729.1">
    <property type="nucleotide sequence ID" value="NZ_QTUC01000001.1"/>
</dbReference>
<dbReference type="AlphaFoldDB" id="A0A3D9V954"/>
<gene>
    <name evidence="3" type="ORF">DFJ64_2674</name>
</gene>
<feature type="compositionally biased region" description="Basic and acidic residues" evidence="2">
    <location>
        <begin position="14"/>
        <end position="23"/>
    </location>
</feature>
<evidence type="ECO:0000313" key="4">
    <source>
        <dbReference type="Proteomes" id="UP000256485"/>
    </source>
</evidence>
<dbReference type="PANTHER" id="PTHR48413:SF1">
    <property type="entry name" value="PROTEIN HEAT-STRESS-ASSOCIATED 32"/>
    <property type="match status" value="1"/>
</dbReference>
<dbReference type="InterPro" id="IPR013785">
    <property type="entry name" value="Aldolase_TIM"/>
</dbReference>
<dbReference type="InterPro" id="IPR036112">
    <property type="entry name" value="ComA_synth_sf"/>
</dbReference>
<keyword evidence="4" id="KW-1185">Reference proteome</keyword>
<evidence type="ECO:0000313" key="3">
    <source>
        <dbReference type="EMBL" id="REF37233.1"/>
    </source>
</evidence>
<name>A0A3D9V954_THECX</name>
<protein>
    <submittedName>
        <fullName evidence="3">Phosphosulfolactate synthase (CoM biosynthesis protein A)</fullName>
    </submittedName>
</protein>
<dbReference type="EMBL" id="QTUC01000001">
    <property type="protein sequence ID" value="REF37233.1"/>
    <property type="molecule type" value="Genomic_DNA"/>
</dbReference>
<dbReference type="Proteomes" id="UP000256485">
    <property type="component" value="Unassembled WGS sequence"/>
</dbReference>
<dbReference type="PANTHER" id="PTHR48413">
    <property type="match status" value="1"/>
</dbReference>
<comment type="caution">
    <text evidence="3">The sequence shown here is derived from an EMBL/GenBank/DDBJ whole genome shotgun (WGS) entry which is preliminary data.</text>
</comment>
<comment type="similarity">
    <text evidence="1">Belongs to the phosphosulfolactate synthase family.</text>
</comment>
<sequence>MTKDERVFTGIRRNQRESKPRSRGLTEIRGPYYSVMGPRYLADVLETMGEYVDILKFAGGSFSLMPRSALRSLIDLAHRYDVRVSTGGFLEYVVTQGPAAVDDYLRECRDLGFDIVEVSNGFVMMSPDDLVRLADRVREMGLEAKPEVGIQFGAGGTTTAEALEAEGTRDVTAAIALIRRHLEAGAHLVMIESEGITESVRTWRTDVVARIASEIGIEHVMFEAADPEVFAWYVKSYGPEVNLFIDHSQIVQLESMRAGIWGTASTWGRVLTYKG</sequence>
<dbReference type="OrthoDB" id="7809088at2"/>
<organism evidence="3 4">
    <name type="scientific">Thermasporomyces composti</name>
    <dbReference type="NCBI Taxonomy" id="696763"/>
    <lineage>
        <taxon>Bacteria</taxon>
        <taxon>Bacillati</taxon>
        <taxon>Actinomycetota</taxon>
        <taxon>Actinomycetes</taxon>
        <taxon>Propionibacteriales</taxon>
        <taxon>Nocardioidaceae</taxon>
        <taxon>Thermasporomyces</taxon>
    </lineage>
</organism>
<dbReference type="Pfam" id="PF02679">
    <property type="entry name" value="ComA"/>
    <property type="match status" value="1"/>
</dbReference>
<dbReference type="Gene3D" id="3.20.20.70">
    <property type="entry name" value="Aldolase class I"/>
    <property type="match status" value="1"/>
</dbReference>
<proteinExistence type="inferred from homology"/>
<accession>A0A3D9V954</accession>
<evidence type="ECO:0000256" key="2">
    <source>
        <dbReference type="SAM" id="MobiDB-lite"/>
    </source>
</evidence>
<evidence type="ECO:0000256" key="1">
    <source>
        <dbReference type="ARBA" id="ARBA00010424"/>
    </source>
</evidence>
<dbReference type="InterPro" id="IPR003830">
    <property type="entry name" value="ComA_synth"/>
</dbReference>